<dbReference type="InterPro" id="IPR003696">
    <property type="entry name" value="Carbtransf_dom"/>
</dbReference>
<dbReference type="InterPro" id="IPR038152">
    <property type="entry name" value="Carbam_trans_C_sf"/>
</dbReference>
<evidence type="ECO:0000259" key="3">
    <source>
        <dbReference type="Pfam" id="PF16861"/>
    </source>
</evidence>
<dbReference type="Gene3D" id="3.30.420.40">
    <property type="match status" value="2"/>
</dbReference>
<protein>
    <submittedName>
        <fullName evidence="4">Carbamoyltransferase</fullName>
    </submittedName>
</protein>
<evidence type="ECO:0000259" key="2">
    <source>
        <dbReference type="Pfam" id="PF02543"/>
    </source>
</evidence>
<evidence type="ECO:0000256" key="1">
    <source>
        <dbReference type="ARBA" id="ARBA00006129"/>
    </source>
</evidence>
<dbReference type="SUPFAM" id="SSF53067">
    <property type="entry name" value="Actin-like ATPase domain"/>
    <property type="match status" value="1"/>
</dbReference>
<sequence>MVILGLNAYHGDSSAALIVDGRLVYAIEEERIRRQKHWAGLPVKSIERALAFSGIDIDEVDYIAVSRNPTRRIIKKGLWVLSRGVNRDFLKDRAKNAGRITGIKGSLSNYFGKSVRAKLVFVEHHTAHIYSTYGVSPFEESAILTLDGFGDFASAVLGVGKGNNVKFISEVNFPHSLGLFYTAFTQFLGFPHYGDEYKVMGLSAYGKPAFIKAMEEVIRFDPPYYRMNLRYFMHAMGGVDMTWMDGIPVIGKIYSPYTEKILGKPRNREEEITERHMDIASSIQKRYEDIFFGLLQFLHKKTGIDNLSLAGGCIQNSLANGKILMNSPFRHVYIPPAAHDAGTAIGAGMYVWLNLIKGRRSFVMESPYTGDHFTESEIEMALKKHRLKYRKLDKNNITKKAVDILSRGEILGWFQGRTEFGPRALGNRSILVDPRRQEMKDILNRRIKKREGFRPFAPSVPEEYASDWFNIDHKSPFMERVFPVRKEKAHLIPAVVHVDGTARVQTVNKEINPLYHKLLVEFGKKTGVPVLLNTSFNENEPIVNTPEDAINCFLRTGMDALIIENFLVEA</sequence>
<dbReference type="Pfam" id="PF16861">
    <property type="entry name" value="Carbam_trans_C"/>
    <property type="match status" value="1"/>
</dbReference>
<dbReference type="EMBL" id="DQWE01000397">
    <property type="protein sequence ID" value="HDI83817.1"/>
    <property type="molecule type" value="Genomic_DNA"/>
</dbReference>
<dbReference type="InterPro" id="IPR043129">
    <property type="entry name" value="ATPase_NBD"/>
</dbReference>
<dbReference type="GO" id="GO:0003824">
    <property type="term" value="F:catalytic activity"/>
    <property type="evidence" value="ECO:0007669"/>
    <property type="project" value="InterPro"/>
</dbReference>
<feature type="domain" description="Carbamoyltransferase" evidence="2">
    <location>
        <begin position="3"/>
        <end position="348"/>
    </location>
</feature>
<dbReference type="CDD" id="cd24098">
    <property type="entry name" value="ASKHA_NBD_TobZ_N"/>
    <property type="match status" value="1"/>
</dbReference>
<organism evidence="4">
    <name type="scientific">candidate division WOR-3 bacterium</name>
    <dbReference type="NCBI Taxonomy" id="2052148"/>
    <lineage>
        <taxon>Bacteria</taxon>
        <taxon>Bacteria division WOR-3</taxon>
    </lineage>
</organism>
<comment type="caution">
    <text evidence="4">The sequence shown here is derived from an EMBL/GenBank/DDBJ whole genome shotgun (WGS) entry which is preliminary data.</text>
</comment>
<comment type="similarity">
    <text evidence="1">Belongs to the NodU/CmcH family.</text>
</comment>
<dbReference type="Pfam" id="PF02543">
    <property type="entry name" value="Carbam_trans_N"/>
    <property type="match status" value="1"/>
</dbReference>
<name>A0A7C0VC74_UNCW3</name>
<evidence type="ECO:0000313" key="4">
    <source>
        <dbReference type="EMBL" id="HDI83817.1"/>
    </source>
</evidence>
<feature type="domain" description="Carbamoyltransferase C-terminal" evidence="3">
    <location>
        <begin position="403"/>
        <end position="569"/>
    </location>
</feature>
<dbReference type="Proteomes" id="UP000885847">
    <property type="component" value="Unassembled WGS sequence"/>
</dbReference>
<dbReference type="AlphaFoldDB" id="A0A7C0VC74"/>
<proteinExistence type="inferred from homology"/>
<dbReference type="InterPro" id="IPR051338">
    <property type="entry name" value="NodU/CmcH_Carbamoyltrnsfr"/>
</dbReference>
<accession>A0A7C0VC74</accession>
<reference evidence="4" key="1">
    <citation type="journal article" date="2020" name="mSystems">
        <title>Genome- and Community-Level Interaction Insights into Carbon Utilization and Element Cycling Functions of Hydrothermarchaeota in Hydrothermal Sediment.</title>
        <authorList>
            <person name="Zhou Z."/>
            <person name="Liu Y."/>
            <person name="Xu W."/>
            <person name="Pan J."/>
            <person name="Luo Z.H."/>
            <person name="Li M."/>
        </authorList>
    </citation>
    <scope>NUCLEOTIDE SEQUENCE [LARGE SCALE GENOMIC DNA]</scope>
    <source>
        <strain evidence="4">HyVt-102</strain>
    </source>
</reference>
<gene>
    <name evidence="4" type="ORF">ENF18_08530</name>
</gene>
<dbReference type="PANTHER" id="PTHR34847">
    <property type="entry name" value="NODULATION PROTEIN U"/>
    <property type="match status" value="1"/>
</dbReference>
<dbReference type="Gene3D" id="3.90.870.20">
    <property type="entry name" value="Carbamoyltransferase, C-terminal domain"/>
    <property type="match status" value="1"/>
</dbReference>
<dbReference type="PANTHER" id="PTHR34847:SF1">
    <property type="entry name" value="NODULATION PROTEIN U"/>
    <property type="match status" value="1"/>
</dbReference>
<dbReference type="InterPro" id="IPR031730">
    <property type="entry name" value="Carbam_trans_C"/>
</dbReference>